<dbReference type="PANTHER" id="PTHR36512">
    <property type="entry name" value="D-AMINOPEPTIDASE"/>
    <property type="match status" value="1"/>
</dbReference>
<comment type="caution">
    <text evidence="2">The sequence shown here is derived from an EMBL/GenBank/DDBJ whole genome shotgun (WGS) entry which is preliminary data.</text>
</comment>
<dbReference type="RefSeq" id="WP_274456363.1">
    <property type="nucleotide sequence ID" value="NZ_CP067097.1"/>
</dbReference>
<evidence type="ECO:0000313" key="3">
    <source>
        <dbReference type="Proteomes" id="UP001232973"/>
    </source>
</evidence>
<dbReference type="EMBL" id="JAUSTP010000008">
    <property type="protein sequence ID" value="MDQ0189562.1"/>
    <property type="molecule type" value="Genomic_DNA"/>
</dbReference>
<sequence>MEACRLKVPGIWVGHASNVEAVTGCTVVLAPEGAVAGVDVRGGAPGTRETDLLNPLNTVERVHAVLLTGGSAFGLDAATGVVRWLEARGVGFNTGFAKVPIVVGAVLYDLGIGSAAVRPDAAMGVAACESAITADGPGAGSVLALGSVGAGTGATVGKLAGHGRATKSGIGFGRETVGDVVVEALIAVNAVGEVRGPSGDVLAGIRGAKPGWYERSLDVLRRLGAEQRGDHHDEEQGEEHGGGLSTNTTIGCLWTNARLTKAQASKVAQMAHDGLARSIDPIHTPHDGDTLFVLSAGEAKVDVTVLGALAAKATEAAVHHAVACATGLGGVPSASEWAAVGGRIQS</sequence>
<dbReference type="SUPFAM" id="SSF56266">
    <property type="entry name" value="DmpA/ArgJ-like"/>
    <property type="match status" value="1"/>
</dbReference>
<evidence type="ECO:0000313" key="2">
    <source>
        <dbReference type="EMBL" id="MDQ0189562.1"/>
    </source>
</evidence>
<keyword evidence="3" id="KW-1185">Reference proteome</keyword>
<organism evidence="2 3">
    <name type="scientific">Alicyclobacillus cycloheptanicus</name>
    <dbReference type="NCBI Taxonomy" id="1457"/>
    <lineage>
        <taxon>Bacteria</taxon>
        <taxon>Bacillati</taxon>
        <taxon>Bacillota</taxon>
        <taxon>Bacilli</taxon>
        <taxon>Bacillales</taxon>
        <taxon>Alicyclobacillaceae</taxon>
        <taxon>Alicyclobacillus</taxon>
    </lineage>
</organism>
<dbReference type="Pfam" id="PF03576">
    <property type="entry name" value="Peptidase_S58"/>
    <property type="match status" value="1"/>
</dbReference>
<proteinExistence type="inferred from homology"/>
<dbReference type="PANTHER" id="PTHR36512:SF3">
    <property type="entry name" value="BLR5678 PROTEIN"/>
    <property type="match status" value="1"/>
</dbReference>
<dbReference type="Gene3D" id="3.60.70.12">
    <property type="entry name" value="L-amino peptidase D-ALA esterase/amidase"/>
    <property type="match status" value="1"/>
</dbReference>
<dbReference type="CDD" id="cd02252">
    <property type="entry name" value="nylC_like"/>
    <property type="match status" value="1"/>
</dbReference>
<gene>
    <name evidence="2" type="ORF">J2S03_001394</name>
</gene>
<protein>
    <submittedName>
        <fullName evidence="2">L-aminopeptidase/D-esterase-like protein</fullName>
    </submittedName>
</protein>
<name>A0ABT9XGY0_9BACL</name>
<accession>A0ABT9XGY0</accession>
<dbReference type="InterPro" id="IPR005321">
    <property type="entry name" value="Peptidase_S58_DmpA"/>
</dbReference>
<reference evidence="2 3" key="1">
    <citation type="submission" date="2023-07" db="EMBL/GenBank/DDBJ databases">
        <title>Genomic Encyclopedia of Type Strains, Phase IV (KMG-IV): sequencing the most valuable type-strain genomes for metagenomic binning, comparative biology and taxonomic classification.</title>
        <authorList>
            <person name="Goeker M."/>
        </authorList>
    </citation>
    <scope>NUCLEOTIDE SEQUENCE [LARGE SCALE GENOMIC DNA]</scope>
    <source>
        <strain evidence="2 3">DSM 4006</strain>
    </source>
</reference>
<comment type="similarity">
    <text evidence="1">Belongs to the peptidase S58 family.</text>
</comment>
<dbReference type="InterPro" id="IPR016117">
    <property type="entry name" value="ArgJ-like_dom_sf"/>
</dbReference>
<evidence type="ECO:0000256" key="1">
    <source>
        <dbReference type="ARBA" id="ARBA00007068"/>
    </source>
</evidence>
<dbReference type="Proteomes" id="UP001232973">
    <property type="component" value="Unassembled WGS sequence"/>
</dbReference>